<gene>
    <name evidence="1" type="ORF">MELE44368_15085</name>
</gene>
<organism evidence="1 2">
    <name type="scientific">Mycolicibacterium elephantis DSM 44368</name>
    <dbReference type="NCBI Taxonomy" id="1335622"/>
    <lineage>
        <taxon>Bacteria</taxon>
        <taxon>Bacillati</taxon>
        <taxon>Actinomycetota</taxon>
        <taxon>Actinomycetes</taxon>
        <taxon>Mycobacteriales</taxon>
        <taxon>Mycobacteriaceae</taxon>
        <taxon>Mycolicibacterium</taxon>
    </lineage>
</organism>
<protein>
    <submittedName>
        <fullName evidence="1">Uncharacterized protein</fullName>
    </submittedName>
</protein>
<name>A0A439DWN4_9MYCO</name>
<evidence type="ECO:0000313" key="2">
    <source>
        <dbReference type="Proteomes" id="UP000287177"/>
    </source>
</evidence>
<proteinExistence type="predicted"/>
<accession>A0A439DWN4</accession>
<dbReference type="Proteomes" id="UP000287177">
    <property type="component" value="Unassembled WGS sequence"/>
</dbReference>
<comment type="caution">
    <text evidence="1">The sequence shown here is derived from an EMBL/GenBank/DDBJ whole genome shotgun (WGS) entry which is preliminary data.</text>
</comment>
<reference evidence="1 2" key="1">
    <citation type="submission" date="2013-06" db="EMBL/GenBank/DDBJ databases">
        <title>The draft sequence of the Mycobacterium elephantis genome.</title>
        <authorList>
            <person name="Pettersson F.B."/>
            <person name="Das S."/>
            <person name="Dasgupta S."/>
            <person name="Bhattacharya A."/>
            <person name="Kirsebom L.A."/>
        </authorList>
    </citation>
    <scope>NUCLEOTIDE SEQUENCE [LARGE SCALE GENOMIC DNA]</scope>
    <source>
        <strain evidence="1 2">DSM 44368</strain>
    </source>
</reference>
<keyword evidence="2" id="KW-1185">Reference proteome</keyword>
<dbReference type="EMBL" id="ATDN01000008">
    <property type="protein sequence ID" value="RWA21691.1"/>
    <property type="molecule type" value="Genomic_DNA"/>
</dbReference>
<dbReference type="AlphaFoldDB" id="A0A439DWN4"/>
<evidence type="ECO:0000313" key="1">
    <source>
        <dbReference type="EMBL" id="RWA21691.1"/>
    </source>
</evidence>
<sequence>MKLILQFHPFPVLPYTQPFPRDRSDRHRRRSDVFTASSCPFDRPAAVERTEKLQLSRVQ</sequence>